<reference evidence="2 3" key="1">
    <citation type="submission" date="2019-08" db="EMBL/GenBank/DDBJ databases">
        <authorList>
            <person name="Herpell B J."/>
        </authorList>
    </citation>
    <scope>NUCLEOTIDE SEQUENCE [LARGE SCALE GENOMIC DNA]</scope>
    <source>
        <strain evidence="3">Msb3</strain>
    </source>
</reference>
<dbReference type="GO" id="GO:0006302">
    <property type="term" value="P:double-strand break repair"/>
    <property type="evidence" value="ECO:0007669"/>
    <property type="project" value="InterPro"/>
</dbReference>
<proteinExistence type="predicted"/>
<evidence type="ECO:0000313" key="3">
    <source>
        <dbReference type="Proteomes" id="UP000325811"/>
    </source>
</evidence>
<dbReference type="AlphaFoldDB" id="A0A5Q4ZML9"/>
<dbReference type="SUPFAM" id="SSF52540">
    <property type="entry name" value="P-loop containing nucleoside triphosphate hydrolases"/>
    <property type="match status" value="1"/>
</dbReference>
<sequence>MKLTHILVRDVLGIAEADVHLTKPVALFTGVNGAGKSSLQEAVRMALTGDTVRVSLKKEYGALVHGDAKDGQIVVTSDDAANSITLPGGKLARGLPDDPRLPMVLDAQRFAQLDGKARRAFVYELMGVKVGSEEIRRRLVARLFPTAAPADADTVRLESVIPMVRAGIDAAHKEAGDKARNAKTAWRVVTGETYGSSKAEGWKPAAVLFDEAALLKLESDLESLDGRIGDMQQEIGAVEGAQHAARTRAEQIAALHESASQFARLSDLVQRADDAVAEFQPKVEALRARATGAPAGAACTCPECGALLRYFQGALAAAGATERDDEAIAKLPEYMASLTMLQNAAQNRRKELDAADTAAKQLRAIEDQVDPDDVPIDIDARRRELAEMQQHRRAVAAETVGLREQQRAAAAAAETEKKAAGHHADVRAWEAIADALAPDGIPADLMREALLPLNEQLATLAQMSEWADVTITPEMEVLADTRPYALLSESERWRADAHLACAIGAISGLRLLVLDRGDVLVGAERDRLLYWLDDLAYANQIDTALVFMSLKEPPKALPDGIESFWIEGSAVRSVQLGGRCMTTTS</sequence>
<dbReference type="Pfam" id="PF13476">
    <property type="entry name" value="AAA_23"/>
    <property type="match status" value="1"/>
</dbReference>
<feature type="domain" description="Rad50/SbcC-type AAA" evidence="1">
    <location>
        <begin position="14"/>
        <end position="69"/>
    </location>
</feature>
<dbReference type="PANTHER" id="PTHR32114:SF2">
    <property type="entry name" value="ABC TRANSPORTER ABCH.3"/>
    <property type="match status" value="1"/>
</dbReference>
<dbReference type="Gene3D" id="3.40.50.300">
    <property type="entry name" value="P-loop containing nucleotide triphosphate hydrolases"/>
    <property type="match status" value="1"/>
</dbReference>
<gene>
    <name evidence="2" type="ORF">PDMSB3_2750</name>
</gene>
<evidence type="ECO:0000259" key="1">
    <source>
        <dbReference type="Pfam" id="PF13476"/>
    </source>
</evidence>
<dbReference type="Proteomes" id="UP000325811">
    <property type="component" value="Chromosome I"/>
</dbReference>
<dbReference type="PANTHER" id="PTHR32114">
    <property type="entry name" value="ABC TRANSPORTER ABCH.3"/>
    <property type="match status" value="1"/>
</dbReference>
<dbReference type="GO" id="GO:0016887">
    <property type="term" value="F:ATP hydrolysis activity"/>
    <property type="evidence" value="ECO:0007669"/>
    <property type="project" value="InterPro"/>
</dbReference>
<organism evidence="2 3">
    <name type="scientific">Paraburkholderia dioscoreae</name>
    <dbReference type="NCBI Taxonomy" id="2604047"/>
    <lineage>
        <taxon>Bacteria</taxon>
        <taxon>Pseudomonadati</taxon>
        <taxon>Pseudomonadota</taxon>
        <taxon>Betaproteobacteria</taxon>
        <taxon>Burkholderiales</taxon>
        <taxon>Burkholderiaceae</taxon>
        <taxon>Paraburkholderia</taxon>
    </lineage>
</organism>
<dbReference type="RefSeq" id="WP_165186449.1">
    <property type="nucleotide sequence ID" value="NZ_LR699553.1"/>
</dbReference>
<dbReference type="InterPro" id="IPR038729">
    <property type="entry name" value="Rad50/SbcC_AAA"/>
</dbReference>
<protein>
    <submittedName>
        <fullName evidence="2">AAA domain-containing protein</fullName>
    </submittedName>
</protein>
<dbReference type="KEGG" id="pdio:PDMSB3_2750"/>
<dbReference type="EMBL" id="LR699553">
    <property type="protein sequence ID" value="VVD29206.1"/>
    <property type="molecule type" value="Genomic_DNA"/>
</dbReference>
<name>A0A5Q4ZML9_9BURK</name>
<evidence type="ECO:0000313" key="2">
    <source>
        <dbReference type="EMBL" id="VVD29206.1"/>
    </source>
</evidence>
<keyword evidence="3" id="KW-1185">Reference proteome</keyword>
<dbReference type="InterPro" id="IPR027417">
    <property type="entry name" value="P-loop_NTPase"/>
</dbReference>
<accession>A0A5Q4ZML9</accession>